<dbReference type="OrthoDB" id="3027122at2759"/>
<dbReference type="STRING" id="946122.A0A0C2SD56"/>
<evidence type="ECO:0000313" key="2">
    <source>
        <dbReference type="EMBL" id="KIL60935.1"/>
    </source>
</evidence>
<dbReference type="Gene3D" id="2.130.10.10">
    <property type="entry name" value="YVTN repeat-like/Quinoprotein amine dehydrogenase"/>
    <property type="match status" value="1"/>
</dbReference>
<feature type="repeat" description="WD" evidence="1">
    <location>
        <begin position="152"/>
        <end position="184"/>
    </location>
</feature>
<evidence type="ECO:0000256" key="1">
    <source>
        <dbReference type="PROSITE-ProRule" id="PRU00221"/>
    </source>
</evidence>
<dbReference type="InterPro" id="IPR015943">
    <property type="entry name" value="WD40/YVTN_repeat-like_dom_sf"/>
</dbReference>
<keyword evidence="3" id="KW-1185">Reference proteome</keyword>
<dbReference type="EMBL" id="KN818291">
    <property type="protein sequence ID" value="KIL60935.1"/>
    <property type="molecule type" value="Genomic_DNA"/>
</dbReference>
<dbReference type="Proteomes" id="UP000054549">
    <property type="component" value="Unassembled WGS sequence"/>
</dbReference>
<dbReference type="SUPFAM" id="SSF50978">
    <property type="entry name" value="WD40 repeat-like"/>
    <property type="match status" value="1"/>
</dbReference>
<dbReference type="InterPro" id="IPR036322">
    <property type="entry name" value="WD40_repeat_dom_sf"/>
</dbReference>
<dbReference type="AlphaFoldDB" id="A0A0C2SD56"/>
<dbReference type="InterPro" id="IPR001680">
    <property type="entry name" value="WD40_rpt"/>
</dbReference>
<reference evidence="2 3" key="1">
    <citation type="submission" date="2014-04" db="EMBL/GenBank/DDBJ databases">
        <title>Evolutionary Origins and Diversification of the Mycorrhizal Mutualists.</title>
        <authorList>
            <consortium name="DOE Joint Genome Institute"/>
            <consortium name="Mycorrhizal Genomics Consortium"/>
            <person name="Kohler A."/>
            <person name="Kuo A."/>
            <person name="Nagy L.G."/>
            <person name="Floudas D."/>
            <person name="Copeland A."/>
            <person name="Barry K.W."/>
            <person name="Cichocki N."/>
            <person name="Veneault-Fourrey C."/>
            <person name="LaButti K."/>
            <person name="Lindquist E.A."/>
            <person name="Lipzen A."/>
            <person name="Lundell T."/>
            <person name="Morin E."/>
            <person name="Murat C."/>
            <person name="Riley R."/>
            <person name="Ohm R."/>
            <person name="Sun H."/>
            <person name="Tunlid A."/>
            <person name="Henrissat B."/>
            <person name="Grigoriev I.V."/>
            <person name="Hibbett D.S."/>
            <person name="Martin F."/>
        </authorList>
    </citation>
    <scope>NUCLEOTIDE SEQUENCE [LARGE SCALE GENOMIC DNA]</scope>
    <source>
        <strain evidence="2 3">Koide BX008</strain>
    </source>
</reference>
<keyword evidence="1" id="KW-0853">WD repeat</keyword>
<gene>
    <name evidence="2" type="ORF">M378DRAFT_83201</name>
</gene>
<dbReference type="PROSITE" id="PS50082">
    <property type="entry name" value="WD_REPEATS_2"/>
    <property type="match status" value="1"/>
</dbReference>
<dbReference type="InParanoid" id="A0A0C2SD56"/>
<dbReference type="PROSITE" id="PS50294">
    <property type="entry name" value="WD_REPEATS_REGION"/>
    <property type="match status" value="1"/>
</dbReference>
<name>A0A0C2SD56_AMAMK</name>
<feature type="non-terminal residue" evidence="2">
    <location>
        <position position="203"/>
    </location>
</feature>
<organism evidence="2 3">
    <name type="scientific">Amanita muscaria (strain Koide BX008)</name>
    <dbReference type="NCBI Taxonomy" id="946122"/>
    <lineage>
        <taxon>Eukaryota</taxon>
        <taxon>Fungi</taxon>
        <taxon>Dikarya</taxon>
        <taxon>Basidiomycota</taxon>
        <taxon>Agaricomycotina</taxon>
        <taxon>Agaricomycetes</taxon>
        <taxon>Agaricomycetidae</taxon>
        <taxon>Agaricales</taxon>
        <taxon>Pluteineae</taxon>
        <taxon>Amanitaceae</taxon>
        <taxon>Amanita</taxon>
    </lineage>
</organism>
<dbReference type="Pfam" id="PF00400">
    <property type="entry name" value="WD40"/>
    <property type="match status" value="1"/>
</dbReference>
<sequence>MSNADGLKKDGITDVQLQEKIPQHLRYACIYWVNHFEVANIEGTELMNGLEKFVDEHTLHWFEVLSLIGNLDSAHRAIRAVIKLLVQLQKSTSSDLHQLLSDALRFISKSYAVINRSALHTYYSALPFSPTSSLLYLELWETSPTKRRIASHKGDSHRVSTVGFAHDGRLFASGSVDETIKLWSGGDGSLQVTLKASGAKLEA</sequence>
<dbReference type="HOGENOM" id="CLU_1351744_0_0_1"/>
<evidence type="ECO:0000313" key="3">
    <source>
        <dbReference type="Proteomes" id="UP000054549"/>
    </source>
</evidence>
<dbReference type="SMART" id="SM00320">
    <property type="entry name" value="WD40"/>
    <property type="match status" value="1"/>
</dbReference>
<accession>A0A0C2SD56</accession>
<protein>
    <submittedName>
        <fullName evidence="2">Uncharacterized protein</fullName>
    </submittedName>
</protein>
<proteinExistence type="predicted"/>